<dbReference type="RefSeq" id="WP_115550249.1">
    <property type="nucleotide sequence ID" value="NZ_QRGP01000003.1"/>
</dbReference>
<keyword evidence="1" id="KW-0472">Membrane</keyword>
<dbReference type="AlphaFoldDB" id="A0A371B1Z0"/>
<dbReference type="EMBL" id="QRGP01000003">
    <property type="protein sequence ID" value="RDV01471.1"/>
    <property type="molecule type" value="Genomic_DNA"/>
</dbReference>
<feature type="transmembrane region" description="Helical" evidence="1">
    <location>
        <begin position="32"/>
        <end position="50"/>
    </location>
</feature>
<feature type="transmembrane region" description="Helical" evidence="1">
    <location>
        <begin position="307"/>
        <end position="326"/>
    </location>
</feature>
<reference evidence="3" key="1">
    <citation type="submission" date="2018-08" db="EMBL/GenBank/DDBJ databases">
        <authorList>
            <person name="Kim S.-J."/>
            <person name="Jung G.-Y."/>
        </authorList>
    </citation>
    <scope>NUCLEOTIDE SEQUENCE [LARGE SCALE GENOMIC DNA]</scope>
    <source>
        <strain evidence="3">GY_G</strain>
    </source>
</reference>
<organism evidence="2 3">
    <name type="scientific">Sphingorhabdus pulchriflava</name>
    <dbReference type="NCBI Taxonomy" id="2292257"/>
    <lineage>
        <taxon>Bacteria</taxon>
        <taxon>Pseudomonadati</taxon>
        <taxon>Pseudomonadota</taxon>
        <taxon>Alphaproteobacteria</taxon>
        <taxon>Sphingomonadales</taxon>
        <taxon>Sphingomonadaceae</taxon>
        <taxon>Sphingorhabdus</taxon>
    </lineage>
</organism>
<proteinExistence type="predicted"/>
<feature type="transmembrane region" description="Helical" evidence="1">
    <location>
        <begin position="145"/>
        <end position="162"/>
    </location>
</feature>
<evidence type="ECO:0000256" key="1">
    <source>
        <dbReference type="SAM" id="Phobius"/>
    </source>
</evidence>
<keyword evidence="1" id="KW-1133">Transmembrane helix</keyword>
<dbReference type="Proteomes" id="UP000263833">
    <property type="component" value="Unassembled WGS sequence"/>
</dbReference>
<evidence type="ECO:0000313" key="3">
    <source>
        <dbReference type="Proteomes" id="UP000263833"/>
    </source>
</evidence>
<feature type="transmembrane region" description="Helical" evidence="1">
    <location>
        <begin position="363"/>
        <end position="384"/>
    </location>
</feature>
<feature type="transmembrane region" description="Helical" evidence="1">
    <location>
        <begin position="71"/>
        <end position="91"/>
    </location>
</feature>
<protein>
    <recommendedName>
        <fullName evidence="4">Oligosaccharide repeat unit polymerase</fullName>
    </recommendedName>
</protein>
<keyword evidence="3" id="KW-1185">Reference proteome</keyword>
<comment type="caution">
    <text evidence="2">The sequence shown here is derived from an EMBL/GenBank/DDBJ whole genome shotgun (WGS) entry which is preliminary data.</text>
</comment>
<accession>A0A371B1Z0</accession>
<feature type="transmembrane region" description="Helical" evidence="1">
    <location>
        <begin position="168"/>
        <end position="186"/>
    </location>
</feature>
<feature type="transmembrane region" description="Helical" evidence="1">
    <location>
        <begin position="193"/>
        <end position="211"/>
    </location>
</feature>
<gene>
    <name evidence="2" type="ORF">DXH95_14340</name>
</gene>
<evidence type="ECO:0008006" key="4">
    <source>
        <dbReference type="Google" id="ProtNLM"/>
    </source>
</evidence>
<keyword evidence="1" id="KW-0812">Transmembrane</keyword>
<sequence length="403" mass="46272">MMRLIFMTQAVLYLLLMPTLHDYMNPMYRPPLIYAYVAVGALIAGFFFSNRVNQRSAPAVPQQREINLSELEPRSFVVVGFAVLAVMYAYVSWTNGLLNRRQGSEMMAEIYGSLPLQELIILRVYEIAFIPVAIIFFFGRARAAVRLFVAFVLLVSLPFMGIEDSRARLLVMAIFVLCFVNIKDFIKFFYKNAKIYIAIFVAAGVFVYVSLQRLSSYARFEDFLFYEIVRRLDGMNILTELHDYGYIKYLGTFDAGMFGPLVSRIPFLEAGRLAKLEGITSTKQYFLNTILNSNRIDDSNSLILDPLYFAGIPGLIISFFALGYYISRFDSYVIEKKIFSSHIKLTIVLAFVTSFAIFEVDYFGAITTFIQNFLIIWILTLIVLNRPSRYIYNSKQPVIQPIH</sequence>
<feature type="transmembrane region" description="Helical" evidence="1">
    <location>
        <begin position="120"/>
        <end position="138"/>
    </location>
</feature>
<evidence type="ECO:0000313" key="2">
    <source>
        <dbReference type="EMBL" id="RDV01471.1"/>
    </source>
</evidence>
<feature type="transmembrane region" description="Helical" evidence="1">
    <location>
        <begin position="338"/>
        <end position="357"/>
    </location>
</feature>
<name>A0A371B1Z0_9SPHN</name>